<feature type="region of interest" description="Disordered" evidence="1">
    <location>
        <begin position="295"/>
        <end position="318"/>
    </location>
</feature>
<dbReference type="RefSeq" id="WP_219689755.1">
    <property type="nucleotide sequence ID" value="NZ_WMBF01000182.1"/>
</dbReference>
<evidence type="ECO:0000313" key="3">
    <source>
        <dbReference type="Proteomes" id="UP001197114"/>
    </source>
</evidence>
<evidence type="ECO:0000313" key="2">
    <source>
        <dbReference type="EMBL" id="MBW5423374.1"/>
    </source>
</evidence>
<accession>A0ABS6YPQ7</accession>
<keyword evidence="3" id="KW-1185">Reference proteome</keyword>
<comment type="caution">
    <text evidence="2">The sequence shown here is derived from an EMBL/GenBank/DDBJ whole genome shotgun (WGS) entry which is preliminary data.</text>
</comment>
<protein>
    <submittedName>
        <fullName evidence="2">Uncharacterized protein</fullName>
    </submittedName>
</protein>
<dbReference type="Proteomes" id="UP001197114">
    <property type="component" value="Unassembled WGS sequence"/>
</dbReference>
<evidence type="ECO:0000256" key="1">
    <source>
        <dbReference type="SAM" id="MobiDB-lite"/>
    </source>
</evidence>
<reference evidence="2 3" key="1">
    <citation type="submission" date="2019-11" db="EMBL/GenBank/DDBJ databases">
        <authorList>
            <person name="Ay H."/>
        </authorList>
    </citation>
    <scope>NUCLEOTIDE SEQUENCE [LARGE SCALE GENOMIC DNA]</scope>
    <source>
        <strain evidence="2 3">BG9H</strain>
    </source>
</reference>
<gene>
    <name evidence="2" type="ORF">GKQ77_17675</name>
</gene>
<organism evidence="2 3">
    <name type="scientific">Streptomyces anatolicus</name>
    <dbReference type="NCBI Taxonomy" id="2675858"/>
    <lineage>
        <taxon>Bacteria</taxon>
        <taxon>Bacillati</taxon>
        <taxon>Actinomycetota</taxon>
        <taxon>Actinomycetes</taxon>
        <taxon>Kitasatosporales</taxon>
        <taxon>Streptomycetaceae</taxon>
        <taxon>Streptomyces</taxon>
    </lineage>
</organism>
<dbReference type="EMBL" id="WMBF01000182">
    <property type="protein sequence ID" value="MBW5423374.1"/>
    <property type="molecule type" value="Genomic_DNA"/>
</dbReference>
<name>A0ABS6YPQ7_9ACTN</name>
<sequence>MITMFPVGSWSWETKTQALGDRLADRCVRGVLDTWLVLQEAGLTQGAARADVSINSKGDGALMFSRTRVPVPAPSAVAGAELSGVLPPAEGTENAEVVTIDLSTPGICLRDAEPRIAEKLFMISVDAWASGAGTITLYTFSDAWMSHSLRGHRQLGVQETNAPRLRAALSGITRLTGADIVPGDSTSYGTPTEYGFEDLPDEDPDLLDSWYMFEVPRRTDRILARLPQNTALYKAETDSPVEFVKVAVGDDVIGYLWASDGDNAAGYEPHSPAGDVSIDAGIAWLVHLGEAKRSGLSPSRALRELESKGTGDSQFGAIVTDSRQVADSLEDLQELSGRE</sequence>
<proteinExistence type="predicted"/>